<dbReference type="GO" id="GO:0033013">
    <property type="term" value="P:tetrapyrrole metabolic process"/>
    <property type="evidence" value="ECO:0007669"/>
    <property type="project" value="UniProtKB-ARBA"/>
</dbReference>
<organism evidence="7 8">
    <name type="scientific">Sphingomonas crocodyli</name>
    <dbReference type="NCBI Taxonomy" id="1979270"/>
    <lineage>
        <taxon>Bacteria</taxon>
        <taxon>Pseudomonadati</taxon>
        <taxon>Pseudomonadota</taxon>
        <taxon>Alphaproteobacteria</taxon>
        <taxon>Sphingomonadales</taxon>
        <taxon>Sphingomonadaceae</taxon>
        <taxon>Sphingomonas</taxon>
    </lineage>
</organism>
<feature type="transmembrane region" description="Helical" evidence="6">
    <location>
        <begin position="117"/>
        <end position="136"/>
    </location>
</feature>
<evidence type="ECO:0000256" key="2">
    <source>
        <dbReference type="ARBA" id="ARBA00007524"/>
    </source>
</evidence>
<evidence type="ECO:0000256" key="6">
    <source>
        <dbReference type="SAM" id="Phobius"/>
    </source>
</evidence>
<comment type="caution">
    <text evidence="7">The sequence shown here is derived from an EMBL/GenBank/DDBJ whole genome shotgun (WGS) entry which is preliminary data.</text>
</comment>
<dbReference type="EMBL" id="SACN01000004">
    <property type="protein sequence ID" value="RVT89671.1"/>
    <property type="molecule type" value="Genomic_DNA"/>
</dbReference>
<protein>
    <submittedName>
        <fullName evidence="7">Tryptophan-rich sensory protein</fullName>
    </submittedName>
</protein>
<evidence type="ECO:0000256" key="4">
    <source>
        <dbReference type="ARBA" id="ARBA00022989"/>
    </source>
</evidence>
<sequence length="184" mass="19857">MNELASPGQLRLSYIRWALVTVPAIVLLGILSGRVSQSGYGNPWFDALVKPAIMPPGWAFGVAWTILYILMGLAFAMILNARRAKGRGIAIALFLVQLVMNLAWSPLFFAAHQVTAALGLIVALALLNLVVAALFWRIRPIAGLLLVPYLLWLGFAAGLNYQIHALNPDAEKLAPGSADTQISL</sequence>
<gene>
    <name evidence="7" type="ORF">EOD43_20000</name>
</gene>
<keyword evidence="4 6" id="KW-1133">Transmembrane helix</keyword>
<feature type="transmembrane region" description="Helical" evidence="6">
    <location>
        <begin position="58"/>
        <end position="79"/>
    </location>
</feature>
<dbReference type="Gene3D" id="1.20.1260.100">
    <property type="entry name" value="TspO/MBR protein"/>
    <property type="match status" value="1"/>
</dbReference>
<dbReference type="Proteomes" id="UP000282971">
    <property type="component" value="Unassembled WGS sequence"/>
</dbReference>
<dbReference type="OrthoDB" id="9795496at2"/>
<dbReference type="Pfam" id="PF03073">
    <property type="entry name" value="TspO_MBR"/>
    <property type="match status" value="1"/>
</dbReference>
<evidence type="ECO:0000313" key="8">
    <source>
        <dbReference type="Proteomes" id="UP000282971"/>
    </source>
</evidence>
<proteinExistence type="inferred from homology"/>
<dbReference type="RefSeq" id="WP_127745835.1">
    <property type="nucleotide sequence ID" value="NZ_SACN01000004.1"/>
</dbReference>
<evidence type="ECO:0000256" key="3">
    <source>
        <dbReference type="ARBA" id="ARBA00022692"/>
    </source>
</evidence>
<keyword evidence="8" id="KW-1185">Reference proteome</keyword>
<dbReference type="GO" id="GO:0016020">
    <property type="term" value="C:membrane"/>
    <property type="evidence" value="ECO:0007669"/>
    <property type="project" value="UniProtKB-SubCell"/>
</dbReference>
<evidence type="ECO:0000256" key="5">
    <source>
        <dbReference type="ARBA" id="ARBA00023136"/>
    </source>
</evidence>
<evidence type="ECO:0000256" key="1">
    <source>
        <dbReference type="ARBA" id="ARBA00004141"/>
    </source>
</evidence>
<evidence type="ECO:0000313" key="7">
    <source>
        <dbReference type="EMBL" id="RVT89671.1"/>
    </source>
</evidence>
<feature type="transmembrane region" description="Helical" evidence="6">
    <location>
        <begin position="91"/>
        <end position="111"/>
    </location>
</feature>
<dbReference type="CDD" id="cd15904">
    <property type="entry name" value="TSPO_MBR"/>
    <property type="match status" value="1"/>
</dbReference>
<feature type="transmembrane region" description="Helical" evidence="6">
    <location>
        <begin position="12"/>
        <end position="31"/>
    </location>
</feature>
<accession>A0A437LW97</accession>
<dbReference type="PANTHER" id="PTHR10057">
    <property type="entry name" value="PERIPHERAL-TYPE BENZODIAZEPINE RECEPTOR"/>
    <property type="match status" value="1"/>
</dbReference>
<keyword evidence="5 6" id="KW-0472">Membrane</keyword>
<reference evidence="7 8" key="1">
    <citation type="submission" date="2019-01" db="EMBL/GenBank/DDBJ databases">
        <authorList>
            <person name="Chen W.-M."/>
        </authorList>
    </citation>
    <scope>NUCLEOTIDE SEQUENCE [LARGE SCALE GENOMIC DNA]</scope>
    <source>
        <strain evidence="7 8">CCP-7</strain>
    </source>
</reference>
<dbReference type="PANTHER" id="PTHR10057:SF0">
    <property type="entry name" value="TRANSLOCATOR PROTEIN"/>
    <property type="match status" value="1"/>
</dbReference>
<dbReference type="AlphaFoldDB" id="A0A437LW97"/>
<feature type="transmembrane region" description="Helical" evidence="6">
    <location>
        <begin position="143"/>
        <end position="163"/>
    </location>
</feature>
<comment type="subcellular location">
    <subcellularLocation>
        <location evidence="1">Membrane</location>
        <topology evidence="1">Multi-pass membrane protein</topology>
    </subcellularLocation>
</comment>
<comment type="similarity">
    <text evidence="2">Belongs to the TspO/BZRP family.</text>
</comment>
<dbReference type="InterPro" id="IPR004307">
    <property type="entry name" value="TspO_MBR"/>
</dbReference>
<dbReference type="InterPro" id="IPR038330">
    <property type="entry name" value="TspO/MBR-related_sf"/>
</dbReference>
<keyword evidence="3 6" id="KW-0812">Transmembrane</keyword>
<dbReference type="FunFam" id="1.20.1260.100:FF:000001">
    <property type="entry name" value="translocator protein 2"/>
    <property type="match status" value="1"/>
</dbReference>
<dbReference type="PIRSF" id="PIRSF005859">
    <property type="entry name" value="PBR"/>
    <property type="match status" value="1"/>
</dbReference>
<name>A0A437LW97_9SPHN</name>